<sequence>MLYKKPKNTDKYVWTNHVAGKMGYYRISESLVKRVVRFPKRVEKGIAPGTTACMQLAGSKKHPTEIWVMFQEVGKEPTSNPQFSIINYQQKKKIITAWRYPGISPIGEPIPIPDDILAEIELAQD</sequence>
<dbReference type="STRING" id="1798404.A3B92_03355"/>
<evidence type="ECO:0000313" key="2">
    <source>
        <dbReference type="Proteomes" id="UP000177960"/>
    </source>
</evidence>
<dbReference type="Proteomes" id="UP000177960">
    <property type="component" value="Unassembled WGS sequence"/>
</dbReference>
<dbReference type="EMBL" id="MHJG01000014">
    <property type="protein sequence ID" value="OGY63877.1"/>
    <property type="molecule type" value="Genomic_DNA"/>
</dbReference>
<gene>
    <name evidence="1" type="ORF">A3B92_03355</name>
</gene>
<evidence type="ECO:0000313" key="1">
    <source>
        <dbReference type="EMBL" id="OGY63877.1"/>
    </source>
</evidence>
<organism evidence="1 2">
    <name type="scientific">Candidatus Harrisonbacteria bacterium RIFCSPHIGHO2_02_FULL_42_16</name>
    <dbReference type="NCBI Taxonomy" id="1798404"/>
    <lineage>
        <taxon>Bacteria</taxon>
        <taxon>Candidatus Harrisoniibacteriota</taxon>
    </lineage>
</organism>
<proteinExistence type="predicted"/>
<name>A0A1G1ZJ86_9BACT</name>
<comment type="caution">
    <text evidence="1">The sequence shown here is derived from an EMBL/GenBank/DDBJ whole genome shotgun (WGS) entry which is preliminary data.</text>
</comment>
<reference evidence="1 2" key="1">
    <citation type="journal article" date="2016" name="Nat. Commun.">
        <title>Thousands of microbial genomes shed light on interconnected biogeochemical processes in an aquifer system.</title>
        <authorList>
            <person name="Anantharaman K."/>
            <person name="Brown C.T."/>
            <person name="Hug L.A."/>
            <person name="Sharon I."/>
            <person name="Castelle C.J."/>
            <person name="Probst A.J."/>
            <person name="Thomas B.C."/>
            <person name="Singh A."/>
            <person name="Wilkins M.J."/>
            <person name="Karaoz U."/>
            <person name="Brodie E.L."/>
            <person name="Williams K.H."/>
            <person name="Hubbard S.S."/>
            <person name="Banfield J.F."/>
        </authorList>
    </citation>
    <scope>NUCLEOTIDE SEQUENCE [LARGE SCALE GENOMIC DNA]</scope>
</reference>
<dbReference type="AlphaFoldDB" id="A0A1G1ZJ86"/>
<accession>A0A1G1ZJ86</accession>
<protein>
    <submittedName>
        <fullName evidence="1">Uncharacterized protein</fullName>
    </submittedName>
</protein>